<feature type="compositionally biased region" description="Acidic residues" evidence="2">
    <location>
        <begin position="73"/>
        <end position="87"/>
    </location>
</feature>
<feature type="compositionally biased region" description="Polar residues" evidence="2">
    <location>
        <begin position="711"/>
        <end position="723"/>
    </location>
</feature>
<feature type="compositionally biased region" description="Low complexity" evidence="2">
    <location>
        <begin position="488"/>
        <end position="502"/>
    </location>
</feature>
<evidence type="ECO:0000256" key="2">
    <source>
        <dbReference type="SAM" id="MobiDB-lite"/>
    </source>
</evidence>
<sequence>MSRRDSLSNTQQRTRSKSAPPKKDWDSSVSDLSVHKLSSQEAVQRKMSMVSRNLGLARAELQQRQQDLRRELTEEEEDDDYEEEMDGDSLFLATVKPQNTRREAPTQYFRDYDPSSHLEELRNVQPTGRSFQFPADRPSVVDELTPILQRQKAIILGTPMPEGDQPPPERQNRFYNDHGDDLAGIDVGEFLRKLNMGREIEEKMRQKEISESDSLSESKRAKPPLKKAAPPARPTVKKSIPQAKKKKIEIEVLPPRRLIEKRPAEESVAQRTKGKATAARALPQEKGVSVQDIRQILIAVEALSKSILDSQEQLKKGEEEREKLHTIIATQNDTIKHLSDRIEALEETTKLLQQQIEEQTQNHQTMEQNHQTMEQNHQTMERNNDKKLSDLSQELRKEIRQQVEKNLQDLFVQLAGSDLDFTSSKPAAPPHHRSNPYAYQAPSKPTHVQSNYAPKPAVRQNTMPRQQIYQPMYRQPTTHQPHPAPVIRQQRQPQAPYQPQAQSVPHYPYSQEAPVNSTRSSISDTRYQEPEYDPDISFETNERIAESEDDVSMISHDTDGYESFDSMPNRREPEMKQTTQPREKVAGARPPSSTSSLIYTMNNTSRNQNNRSQPSRPSNVSSSLPPQQQEPTDQDIAEEYDHPFAASKGKGLPNHVNNKSMPLPTSNKNQQPFYAQSSQGTMGDRSQFGGKTVVVNGAVKPTNRAIPPRNPNGQPQQTPFYRN</sequence>
<accession>A0A2P6NYD8</accession>
<dbReference type="InParanoid" id="A0A2P6NYD8"/>
<feature type="compositionally biased region" description="Basic and acidic residues" evidence="2">
    <location>
        <begin position="568"/>
        <end position="586"/>
    </location>
</feature>
<gene>
    <name evidence="3" type="ORF">PROFUN_02254</name>
</gene>
<dbReference type="EMBL" id="MDYQ01000006">
    <property type="protein sequence ID" value="PRP88976.1"/>
    <property type="molecule type" value="Genomic_DNA"/>
</dbReference>
<feature type="region of interest" description="Disordered" evidence="2">
    <location>
        <begin position="422"/>
        <end position="452"/>
    </location>
</feature>
<organism evidence="3 4">
    <name type="scientific">Planoprotostelium fungivorum</name>
    <dbReference type="NCBI Taxonomy" id="1890364"/>
    <lineage>
        <taxon>Eukaryota</taxon>
        <taxon>Amoebozoa</taxon>
        <taxon>Evosea</taxon>
        <taxon>Variosea</taxon>
        <taxon>Cavosteliida</taxon>
        <taxon>Cavosteliaceae</taxon>
        <taxon>Planoprotostelium</taxon>
    </lineage>
</organism>
<proteinExistence type="predicted"/>
<dbReference type="AlphaFoldDB" id="A0A2P6NYD8"/>
<protein>
    <submittedName>
        <fullName evidence="3">AT rich interactive domain 1A</fullName>
    </submittedName>
</protein>
<feature type="compositionally biased region" description="Polar residues" evidence="2">
    <location>
        <begin position="27"/>
        <end position="42"/>
    </location>
</feature>
<keyword evidence="4" id="KW-1185">Reference proteome</keyword>
<dbReference type="Proteomes" id="UP000241769">
    <property type="component" value="Unassembled WGS sequence"/>
</dbReference>
<comment type="caution">
    <text evidence="3">The sequence shown here is derived from an EMBL/GenBank/DDBJ whole genome shotgun (WGS) entry which is preliminary data.</text>
</comment>
<reference evidence="3 4" key="1">
    <citation type="journal article" date="2018" name="Genome Biol. Evol.">
        <title>Multiple Roots of Fruiting Body Formation in Amoebozoa.</title>
        <authorList>
            <person name="Hillmann F."/>
            <person name="Forbes G."/>
            <person name="Novohradska S."/>
            <person name="Ferling I."/>
            <person name="Riege K."/>
            <person name="Groth M."/>
            <person name="Westermann M."/>
            <person name="Marz M."/>
            <person name="Spaller T."/>
            <person name="Winckler T."/>
            <person name="Schaap P."/>
            <person name="Glockner G."/>
        </authorList>
    </citation>
    <scope>NUCLEOTIDE SEQUENCE [LARGE SCALE GENOMIC DNA]</scope>
    <source>
        <strain evidence="3 4">Jena</strain>
    </source>
</reference>
<name>A0A2P6NYD8_9EUKA</name>
<dbReference type="OrthoDB" id="6361178at2759"/>
<feature type="compositionally biased region" description="Polar residues" evidence="2">
    <location>
        <begin position="655"/>
        <end position="681"/>
    </location>
</feature>
<feature type="region of interest" description="Disordered" evidence="2">
    <location>
        <begin position="1"/>
        <end position="46"/>
    </location>
</feature>
<feature type="region of interest" description="Disordered" evidence="2">
    <location>
        <begin position="203"/>
        <end position="243"/>
    </location>
</feature>
<feature type="coiled-coil region" evidence="1">
    <location>
        <begin position="300"/>
        <end position="383"/>
    </location>
</feature>
<keyword evidence="1" id="KW-0175">Coiled coil</keyword>
<feature type="region of interest" description="Disordered" evidence="2">
    <location>
        <begin position="475"/>
        <end position="723"/>
    </location>
</feature>
<evidence type="ECO:0000313" key="3">
    <source>
        <dbReference type="EMBL" id="PRP88976.1"/>
    </source>
</evidence>
<feature type="compositionally biased region" description="Polar residues" evidence="2">
    <location>
        <begin position="513"/>
        <end position="525"/>
    </location>
</feature>
<feature type="compositionally biased region" description="Polar residues" evidence="2">
    <location>
        <begin position="591"/>
        <end position="601"/>
    </location>
</feature>
<feature type="compositionally biased region" description="Low complexity" evidence="2">
    <location>
        <begin position="602"/>
        <end position="623"/>
    </location>
</feature>
<feature type="region of interest" description="Disordered" evidence="2">
    <location>
        <begin position="62"/>
        <end position="106"/>
    </location>
</feature>
<feature type="compositionally biased region" description="Basic and acidic residues" evidence="2">
    <location>
        <begin position="203"/>
        <end position="220"/>
    </location>
</feature>
<evidence type="ECO:0000256" key="1">
    <source>
        <dbReference type="SAM" id="Coils"/>
    </source>
</evidence>
<evidence type="ECO:0000313" key="4">
    <source>
        <dbReference type="Proteomes" id="UP000241769"/>
    </source>
</evidence>